<gene>
    <name evidence="1" type="ORF">K505DRAFT_80904</name>
</gene>
<dbReference type="AlphaFoldDB" id="A0A6A6X2K9"/>
<sequence length="75" mass="8277">MHLTPPPLSLSLSLSSFAYLFLPQSKPPPLLLESQKFLNSPIRKRNCPSYSSSIDVSGNRDQHVVCGSCRSDARC</sequence>
<dbReference type="EMBL" id="MU002077">
    <property type="protein sequence ID" value="KAF2790374.1"/>
    <property type="molecule type" value="Genomic_DNA"/>
</dbReference>
<organism evidence="1 2">
    <name type="scientific">Melanomma pulvis-pyrius CBS 109.77</name>
    <dbReference type="NCBI Taxonomy" id="1314802"/>
    <lineage>
        <taxon>Eukaryota</taxon>
        <taxon>Fungi</taxon>
        <taxon>Dikarya</taxon>
        <taxon>Ascomycota</taxon>
        <taxon>Pezizomycotina</taxon>
        <taxon>Dothideomycetes</taxon>
        <taxon>Pleosporomycetidae</taxon>
        <taxon>Pleosporales</taxon>
        <taxon>Melanommataceae</taxon>
        <taxon>Melanomma</taxon>
    </lineage>
</organism>
<evidence type="ECO:0000313" key="2">
    <source>
        <dbReference type="Proteomes" id="UP000799757"/>
    </source>
</evidence>
<evidence type="ECO:0000313" key="1">
    <source>
        <dbReference type="EMBL" id="KAF2790374.1"/>
    </source>
</evidence>
<accession>A0A6A6X2K9</accession>
<keyword evidence="2" id="KW-1185">Reference proteome</keyword>
<proteinExistence type="predicted"/>
<protein>
    <submittedName>
        <fullName evidence="1">Uncharacterized protein</fullName>
    </submittedName>
</protein>
<name>A0A6A6X2K9_9PLEO</name>
<reference evidence="1" key="1">
    <citation type="journal article" date="2020" name="Stud. Mycol.">
        <title>101 Dothideomycetes genomes: a test case for predicting lifestyles and emergence of pathogens.</title>
        <authorList>
            <person name="Haridas S."/>
            <person name="Albert R."/>
            <person name="Binder M."/>
            <person name="Bloem J."/>
            <person name="Labutti K."/>
            <person name="Salamov A."/>
            <person name="Andreopoulos B."/>
            <person name="Baker S."/>
            <person name="Barry K."/>
            <person name="Bills G."/>
            <person name="Bluhm B."/>
            <person name="Cannon C."/>
            <person name="Castanera R."/>
            <person name="Culley D."/>
            <person name="Daum C."/>
            <person name="Ezra D."/>
            <person name="Gonzalez J."/>
            <person name="Henrissat B."/>
            <person name="Kuo A."/>
            <person name="Liang C."/>
            <person name="Lipzen A."/>
            <person name="Lutzoni F."/>
            <person name="Magnuson J."/>
            <person name="Mondo S."/>
            <person name="Nolan M."/>
            <person name="Ohm R."/>
            <person name="Pangilinan J."/>
            <person name="Park H.-J."/>
            <person name="Ramirez L."/>
            <person name="Alfaro M."/>
            <person name="Sun H."/>
            <person name="Tritt A."/>
            <person name="Yoshinaga Y."/>
            <person name="Zwiers L.-H."/>
            <person name="Turgeon B."/>
            <person name="Goodwin S."/>
            <person name="Spatafora J."/>
            <person name="Crous P."/>
            <person name="Grigoriev I."/>
        </authorList>
    </citation>
    <scope>NUCLEOTIDE SEQUENCE</scope>
    <source>
        <strain evidence="1">CBS 109.77</strain>
    </source>
</reference>
<dbReference type="Proteomes" id="UP000799757">
    <property type="component" value="Unassembled WGS sequence"/>
</dbReference>